<reference evidence="1" key="1">
    <citation type="submission" date="2022-11" db="EMBL/GenBank/DDBJ databases">
        <authorList>
            <person name="Morgan W.R."/>
            <person name="Tartar A."/>
        </authorList>
    </citation>
    <scope>NUCLEOTIDE SEQUENCE</scope>
    <source>
        <strain evidence="1">ARSEF 373</strain>
    </source>
</reference>
<proteinExistence type="predicted"/>
<gene>
    <name evidence="1" type="ORF">N0F65_007463</name>
</gene>
<keyword evidence="2" id="KW-1185">Reference proteome</keyword>
<accession>A0AAV2ZH94</accession>
<protein>
    <submittedName>
        <fullName evidence="1">Uncharacterized protein</fullName>
    </submittedName>
</protein>
<organism evidence="1 2">
    <name type="scientific">Lagenidium giganteum</name>
    <dbReference type="NCBI Taxonomy" id="4803"/>
    <lineage>
        <taxon>Eukaryota</taxon>
        <taxon>Sar</taxon>
        <taxon>Stramenopiles</taxon>
        <taxon>Oomycota</taxon>
        <taxon>Peronosporomycetes</taxon>
        <taxon>Pythiales</taxon>
        <taxon>Pythiaceae</taxon>
    </lineage>
</organism>
<dbReference type="AlphaFoldDB" id="A0AAV2ZH94"/>
<reference evidence="1" key="2">
    <citation type="journal article" date="2023" name="Microbiol Resour">
        <title>Decontamination and Annotation of the Draft Genome Sequence of the Oomycete Lagenidium giganteum ARSEF 373.</title>
        <authorList>
            <person name="Morgan W.R."/>
            <person name="Tartar A."/>
        </authorList>
    </citation>
    <scope>NUCLEOTIDE SEQUENCE</scope>
    <source>
        <strain evidence="1">ARSEF 373</strain>
    </source>
</reference>
<sequence length="28" mass="3066">MWSVVLVCCKDVLVYLLSQLARGALTPS</sequence>
<name>A0AAV2ZH94_9STRA</name>
<dbReference type="Proteomes" id="UP001146120">
    <property type="component" value="Unassembled WGS sequence"/>
</dbReference>
<dbReference type="EMBL" id="DAKRPA010000001">
    <property type="protein sequence ID" value="DBA05301.1"/>
    <property type="molecule type" value="Genomic_DNA"/>
</dbReference>
<evidence type="ECO:0000313" key="1">
    <source>
        <dbReference type="EMBL" id="DBA05301.1"/>
    </source>
</evidence>
<evidence type="ECO:0000313" key="2">
    <source>
        <dbReference type="Proteomes" id="UP001146120"/>
    </source>
</evidence>
<comment type="caution">
    <text evidence="1">The sequence shown here is derived from an EMBL/GenBank/DDBJ whole genome shotgun (WGS) entry which is preliminary data.</text>
</comment>